<evidence type="ECO:0000313" key="1">
    <source>
        <dbReference type="EMBL" id="KAE9612300.1"/>
    </source>
</evidence>
<reference evidence="2" key="1">
    <citation type="journal article" date="2020" name="Nat. Commun.">
        <title>Genome sequence of the cluster root forming white lupin.</title>
        <authorList>
            <person name="Hufnagel B."/>
            <person name="Marques A."/>
            <person name="Soriano A."/>
            <person name="Marques L."/>
            <person name="Divol F."/>
            <person name="Doumas P."/>
            <person name="Sallet E."/>
            <person name="Mancinotti D."/>
            <person name="Carrere S."/>
            <person name="Marande W."/>
            <person name="Arribat S."/>
            <person name="Keller J."/>
            <person name="Huneau C."/>
            <person name="Blein T."/>
            <person name="Aime D."/>
            <person name="Laguerre M."/>
            <person name="Taylor J."/>
            <person name="Schubert V."/>
            <person name="Nelson M."/>
            <person name="Geu-Flores F."/>
            <person name="Crespi M."/>
            <person name="Gallardo-Guerrero K."/>
            <person name="Delaux P.-M."/>
            <person name="Salse J."/>
            <person name="Berges H."/>
            <person name="Guyot R."/>
            <person name="Gouzy J."/>
            <person name="Peret B."/>
        </authorList>
    </citation>
    <scope>NUCLEOTIDE SEQUENCE [LARGE SCALE GENOMIC DNA]</scope>
    <source>
        <strain evidence="2">cv. Amiga</strain>
    </source>
</reference>
<organism evidence="1 2">
    <name type="scientific">Lupinus albus</name>
    <name type="common">White lupine</name>
    <name type="synonym">Lupinus termis</name>
    <dbReference type="NCBI Taxonomy" id="3870"/>
    <lineage>
        <taxon>Eukaryota</taxon>
        <taxon>Viridiplantae</taxon>
        <taxon>Streptophyta</taxon>
        <taxon>Embryophyta</taxon>
        <taxon>Tracheophyta</taxon>
        <taxon>Spermatophyta</taxon>
        <taxon>Magnoliopsida</taxon>
        <taxon>eudicotyledons</taxon>
        <taxon>Gunneridae</taxon>
        <taxon>Pentapetalae</taxon>
        <taxon>rosids</taxon>
        <taxon>fabids</taxon>
        <taxon>Fabales</taxon>
        <taxon>Fabaceae</taxon>
        <taxon>Papilionoideae</taxon>
        <taxon>50 kb inversion clade</taxon>
        <taxon>genistoids sensu lato</taxon>
        <taxon>core genistoids</taxon>
        <taxon>Genisteae</taxon>
        <taxon>Lupinus</taxon>
    </lineage>
</organism>
<keyword evidence="2" id="KW-1185">Reference proteome</keyword>
<protein>
    <submittedName>
        <fullName evidence="1">Uncharacterized protein</fullName>
    </submittedName>
</protein>
<name>A0A6A4QER0_LUPAL</name>
<dbReference type="Proteomes" id="UP000447434">
    <property type="component" value="Chromosome 6"/>
</dbReference>
<dbReference type="EMBL" id="WOCE01000006">
    <property type="protein sequence ID" value="KAE9612300.1"/>
    <property type="molecule type" value="Genomic_DNA"/>
</dbReference>
<proteinExistence type="predicted"/>
<dbReference type="AlphaFoldDB" id="A0A6A4QER0"/>
<sequence length="65" mass="7877">MNLELHLFRTFSSNFRNTQTPNMSSMKNQNLSSLFIFNLRHIFMIFNLFLNLQTSKTLWTKFKNE</sequence>
<comment type="caution">
    <text evidence="1">The sequence shown here is derived from an EMBL/GenBank/DDBJ whole genome shotgun (WGS) entry which is preliminary data.</text>
</comment>
<evidence type="ECO:0000313" key="2">
    <source>
        <dbReference type="Proteomes" id="UP000447434"/>
    </source>
</evidence>
<gene>
    <name evidence="1" type="ORF">Lalb_Chr06g0171531</name>
</gene>
<accession>A0A6A4QER0</accession>